<dbReference type="AlphaFoldDB" id="A0A1D2JEZ9"/>
<protein>
    <submittedName>
        <fullName evidence="1">Uncharacterized protein</fullName>
    </submittedName>
</protein>
<proteinExistence type="predicted"/>
<dbReference type="EMBL" id="LZYO01000138">
    <property type="protein sequence ID" value="ODH29046.1"/>
    <property type="molecule type" value="Genomic_DNA"/>
</dbReference>
<dbReference type="VEuPathDB" id="FungiDB:PABG_03635"/>
<sequence>MGSLTALSPIPEIRALRGGFDVWPDMFQNYSAFTDVSKGFKLISLEIPSGPEPRAALRDVFPWLPDIPQSNLNLHENSFPGQVSKNCIQKGTLHCYTLEVQGVLTLTRSVWDVHATLTGIEIQCDGPVDGAITHSMGHCGTYNATISPLISPETKVTEEKTTFMIDSAGGERIVRVEFGDIKGRANGTELWFLVHMNRGRSMSFPRDKPVPDKRAMIFGDDSRTITGFYSVEFDISVTYHPFPFIMICQRIFGLGAVTEVCSQAGPKR</sequence>
<accession>A0A1D2JEZ9</accession>
<dbReference type="Proteomes" id="UP000242814">
    <property type="component" value="Unassembled WGS sequence"/>
</dbReference>
<gene>
    <name evidence="1" type="ORF">ACO22_03822</name>
</gene>
<dbReference type="VEuPathDB" id="FungiDB:PADG_00199"/>
<evidence type="ECO:0000313" key="2">
    <source>
        <dbReference type="Proteomes" id="UP000242814"/>
    </source>
</evidence>
<evidence type="ECO:0000313" key="1">
    <source>
        <dbReference type="EMBL" id="ODH29046.1"/>
    </source>
</evidence>
<reference evidence="1 2" key="1">
    <citation type="submission" date="2016-06" db="EMBL/GenBank/DDBJ databases">
        <authorList>
            <person name="Kjaerup R.B."/>
            <person name="Dalgaard T.S."/>
            <person name="Juul-Madsen H.R."/>
        </authorList>
    </citation>
    <scope>NUCLEOTIDE SEQUENCE [LARGE SCALE GENOMIC DNA]</scope>
    <source>
        <strain evidence="1 2">Pb300</strain>
    </source>
</reference>
<organism evidence="1 2">
    <name type="scientific">Paracoccidioides brasiliensis</name>
    <dbReference type="NCBI Taxonomy" id="121759"/>
    <lineage>
        <taxon>Eukaryota</taxon>
        <taxon>Fungi</taxon>
        <taxon>Dikarya</taxon>
        <taxon>Ascomycota</taxon>
        <taxon>Pezizomycotina</taxon>
        <taxon>Eurotiomycetes</taxon>
        <taxon>Eurotiomycetidae</taxon>
        <taxon>Onygenales</taxon>
        <taxon>Ajellomycetaceae</taxon>
        <taxon>Paracoccidioides</taxon>
    </lineage>
</organism>
<comment type="caution">
    <text evidence="1">The sequence shown here is derived from an EMBL/GenBank/DDBJ whole genome shotgun (WGS) entry which is preliminary data.</text>
</comment>
<name>A0A1D2JEZ9_PARBR</name>